<evidence type="ECO:0000313" key="3">
    <source>
        <dbReference type="Proteomes" id="UP000326396"/>
    </source>
</evidence>
<evidence type="ECO:0000256" key="1">
    <source>
        <dbReference type="SAM" id="MobiDB-lite"/>
    </source>
</evidence>
<dbReference type="Proteomes" id="UP000326396">
    <property type="component" value="Linkage Group LG8"/>
</dbReference>
<organism evidence="2 3">
    <name type="scientific">Mikania micrantha</name>
    <name type="common">bitter vine</name>
    <dbReference type="NCBI Taxonomy" id="192012"/>
    <lineage>
        <taxon>Eukaryota</taxon>
        <taxon>Viridiplantae</taxon>
        <taxon>Streptophyta</taxon>
        <taxon>Embryophyta</taxon>
        <taxon>Tracheophyta</taxon>
        <taxon>Spermatophyta</taxon>
        <taxon>Magnoliopsida</taxon>
        <taxon>eudicotyledons</taxon>
        <taxon>Gunneridae</taxon>
        <taxon>Pentapetalae</taxon>
        <taxon>asterids</taxon>
        <taxon>campanulids</taxon>
        <taxon>Asterales</taxon>
        <taxon>Asteraceae</taxon>
        <taxon>Asteroideae</taxon>
        <taxon>Heliantheae alliance</taxon>
        <taxon>Eupatorieae</taxon>
        <taxon>Mikania</taxon>
    </lineage>
</organism>
<dbReference type="SUPFAM" id="SSF141562">
    <property type="entry name" value="At5g01610-like"/>
    <property type="match status" value="1"/>
</dbReference>
<sequence length="199" mass="22351">MDFTPPPPSNPSVPIQANPISSIPSSTKLTIKRKTLNSTLILQSTVPFAGDDDDATAAPPAMVLLDNQETEDCFLKWVAPVETVGKGWWWLTAVGRWWMWVAPVERLTEVEWGRRRVEWGRRANLTYGGLTGVEGLSQEELFLWLPVKDIIVDDPKSGLILFDIGLAYKQLSLSLWDSGADFMQLKKKSRKEIGFHAQI</sequence>
<dbReference type="AlphaFoldDB" id="A0A5N6LW45"/>
<reference evidence="2 3" key="1">
    <citation type="submission" date="2019-05" db="EMBL/GenBank/DDBJ databases">
        <title>Mikania micrantha, genome provides insights into the molecular mechanism of rapid growth.</title>
        <authorList>
            <person name="Liu B."/>
        </authorList>
    </citation>
    <scope>NUCLEOTIDE SEQUENCE [LARGE SCALE GENOMIC DNA]</scope>
    <source>
        <strain evidence="2">NLD-2019</strain>
        <tissue evidence="2">Leaf</tissue>
    </source>
</reference>
<feature type="region of interest" description="Disordered" evidence="1">
    <location>
        <begin position="1"/>
        <end position="20"/>
    </location>
</feature>
<dbReference type="EMBL" id="SZYD01000018">
    <property type="protein sequence ID" value="KAD2804922.1"/>
    <property type="molecule type" value="Genomic_DNA"/>
</dbReference>
<accession>A0A5N6LW45</accession>
<proteinExistence type="predicted"/>
<name>A0A5N6LW45_9ASTR</name>
<gene>
    <name evidence="2" type="ORF">E3N88_38299</name>
</gene>
<dbReference type="Gene3D" id="2.30.240.10">
    <property type="entry name" value="At5g01610-like"/>
    <property type="match status" value="1"/>
</dbReference>
<dbReference type="Pfam" id="PF04398">
    <property type="entry name" value="DUF538"/>
    <property type="match status" value="1"/>
</dbReference>
<dbReference type="InterPro" id="IPR007493">
    <property type="entry name" value="DUF538"/>
</dbReference>
<dbReference type="InterPro" id="IPR036758">
    <property type="entry name" value="At5g01610-like"/>
</dbReference>
<protein>
    <submittedName>
        <fullName evidence="2">Uncharacterized protein</fullName>
    </submittedName>
</protein>
<keyword evidence="3" id="KW-1185">Reference proteome</keyword>
<evidence type="ECO:0000313" key="2">
    <source>
        <dbReference type="EMBL" id="KAD2804922.1"/>
    </source>
</evidence>
<feature type="compositionally biased region" description="Pro residues" evidence="1">
    <location>
        <begin position="1"/>
        <end position="11"/>
    </location>
</feature>
<comment type="caution">
    <text evidence="2">The sequence shown here is derived from an EMBL/GenBank/DDBJ whole genome shotgun (WGS) entry which is preliminary data.</text>
</comment>